<keyword evidence="2" id="KW-0808">Transferase</keyword>
<dbReference type="InterPro" id="IPR016181">
    <property type="entry name" value="Acyl_CoA_acyltransferase"/>
</dbReference>
<feature type="domain" description="N-acetyltransferase" evidence="1">
    <location>
        <begin position="107"/>
        <end position="257"/>
    </location>
</feature>
<dbReference type="OrthoDB" id="1689703at2"/>
<dbReference type="Proteomes" id="UP000292886">
    <property type="component" value="Chromosome"/>
</dbReference>
<dbReference type="PROSITE" id="PS51186">
    <property type="entry name" value="GNAT"/>
    <property type="match status" value="1"/>
</dbReference>
<dbReference type="Gene3D" id="3.40.630.30">
    <property type="match status" value="1"/>
</dbReference>
<dbReference type="KEGG" id="wei:EQG49_01540"/>
<reference evidence="3" key="1">
    <citation type="submission" date="2019-03" db="EMBL/GenBank/DDBJ databases">
        <title>Weissella sp. 26KH-42 Genome sequencing.</title>
        <authorList>
            <person name="Heo J."/>
            <person name="Kim S.-J."/>
            <person name="Kim J.-S."/>
            <person name="Hong S.-B."/>
            <person name="Kwon S.-W."/>
        </authorList>
    </citation>
    <scope>NUCLEOTIDE SEQUENCE [LARGE SCALE GENOMIC DNA]</scope>
    <source>
        <strain evidence="3">26KH-42</strain>
    </source>
</reference>
<evidence type="ECO:0000313" key="2">
    <source>
        <dbReference type="EMBL" id="QBO35233.1"/>
    </source>
</evidence>
<dbReference type="AlphaFoldDB" id="A0A4P6YRK5"/>
<name>A0A4P6YRK5_9LACO</name>
<proteinExistence type="predicted"/>
<gene>
    <name evidence="2" type="ORF">EQG49_01540</name>
</gene>
<dbReference type="SUPFAM" id="SSF55729">
    <property type="entry name" value="Acyl-CoA N-acyltransferases (Nat)"/>
    <property type="match status" value="1"/>
</dbReference>
<dbReference type="Pfam" id="PF00583">
    <property type="entry name" value="Acetyltransf_1"/>
    <property type="match status" value="1"/>
</dbReference>
<organism evidence="2 3">
    <name type="scientific">Periweissella cryptocerci</name>
    <dbReference type="NCBI Taxonomy" id="2506420"/>
    <lineage>
        <taxon>Bacteria</taxon>
        <taxon>Bacillati</taxon>
        <taxon>Bacillota</taxon>
        <taxon>Bacilli</taxon>
        <taxon>Lactobacillales</taxon>
        <taxon>Lactobacillaceae</taxon>
        <taxon>Periweissella</taxon>
    </lineage>
</organism>
<evidence type="ECO:0000313" key="3">
    <source>
        <dbReference type="Proteomes" id="UP000292886"/>
    </source>
</evidence>
<dbReference type="InterPro" id="IPR000182">
    <property type="entry name" value="GNAT_dom"/>
</dbReference>
<dbReference type="EMBL" id="CP037940">
    <property type="protein sequence ID" value="QBO35233.1"/>
    <property type="molecule type" value="Genomic_DNA"/>
</dbReference>
<sequence>MLRLFLLNMEDEMSLVEEQLAIDLGCSIGDIRSTANVFITGQAGWRARNYAKKPVTIICINNKVIVRSENEALTNALRAVWQDLAGEWLGEVRYMNQLIKILTEYGYEINEYYPNFIPRTDLDNTVAVVDEHLQWYDPIEIKQFRGDSRFSQSFAFSQADPDKIGVAYIEDGEILAMAGANPNGKYLWEIGIEIVQANKHQGLATKLVDALKQRIIADTDGQIVPYYTTAFTHTKSINVAIRAGFQIGWTEIAIIEK</sequence>
<dbReference type="GO" id="GO:0016747">
    <property type="term" value="F:acyltransferase activity, transferring groups other than amino-acyl groups"/>
    <property type="evidence" value="ECO:0007669"/>
    <property type="project" value="InterPro"/>
</dbReference>
<evidence type="ECO:0000259" key="1">
    <source>
        <dbReference type="PROSITE" id="PS51186"/>
    </source>
</evidence>
<accession>A0A4P6YRK5</accession>
<protein>
    <submittedName>
        <fullName evidence="2">GNAT family N-acetyltransferase</fullName>
    </submittedName>
</protein>
<keyword evidence="3" id="KW-1185">Reference proteome</keyword>